<dbReference type="AlphaFoldDB" id="S9W6S6"/>
<protein>
    <submittedName>
        <fullName evidence="2">SWI/SNF complex subunit Snf59</fullName>
    </submittedName>
</protein>
<reference evidence="2 3" key="1">
    <citation type="journal article" date="2011" name="Science">
        <title>Comparative functional genomics of the fission yeasts.</title>
        <authorList>
            <person name="Rhind N."/>
            <person name="Chen Z."/>
            <person name="Yassour M."/>
            <person name="Thompson D.A."/>
            <person name="Haas B.J."/>
            <person name="Habib N."/>
            <person name="Wapinski I."/>
            <person name="Roy S."/>
            <person name="Lin M.F."/>
            <person name="Heiman D.I."/>
            <person name="Young S.K."/>
            <person name="Furuya K."/>
            <person name="Guo Y."/>
            <person name="Pidoux A."/>
            <person name="Chen H.M."/>
            <person name="Robbertse B."/>
            <person name="Goldberg J.M."/>
            <person name="Aoki K."/>
            <person name="Bayne E.H."/>
            <person name="Berlin A.M."/>
            <person name="Desjardins C.A."/>
            <person name="Dobbs E."/>
            <person name="Dukaj L."/>
            <person name="Fan L."/>
            <person name="FitzGerald M.G."/>
            <person name="French C."/>
            <person name="Gujja S."/>
            <person name="Hansen K."/>
            <person name="Keifenheim D."/>
            <person name="Levin J.Z."/>
            <person name="Mosher R.A."/>
            <person name="Mueller C.A."/>
            <person name="Pfiffner J."/>
            <person name="Priest M."/>
            <person name="Russ C."/>
            <person name="Smialowska A."/>
            <person name="Swoboda P."/>
            <person name="Sykes S.M."/>
            <person name="Vaughn M."/>
            <person name="Vengrova S."/>
            <person name="Yoder R."/>
            <person name="Zeng Q."/>
            <person name="Allshire R."/>
            <person name="Baulcombe D."/>
            <person name="Birren B.W."/>
            <person name="Brown W."/>
            <person name="Ekwall K."/>
            <person name="Kellis M."/>
            <person name="Leatherwood J."/>
            <person name="Levin H."/>
            <person name="Margalit H."/>
            <person name="Martienssen R."/>
            <person name="Nieduszynski C.A."/>
            <person name="Spatafora J.W."/>
            <person name="Friedman N."/>
            <person name="Dalgaard J.Z."/>
            <person name="Baumann P."/>
            <person name="Niki H."/>
            <person name="Regev A."/>
            <person name="Nusbaum C."/>
        </authorList>
    </citation>
    <scope>NUCLEOTIDE SEQUENCE [LARGE SCALE GENOMIC DNA]</scope>
    <source>
        <strain evidence="3">OY26 / ATCC MYA-4695 / CBS 11777 / NBRC 106824 / NRRL Y48691</strain>
    </source>
</reference>
<keyword evidence="3" id="KW-1185">Reference proteome</keyword>
<feature type="region of interest" description="Disordered" evidence="1">
    <location>
        <begin position="234"/>
        <end position="253"/>
    </location>
</feature>
<dbReference type="OMA" id="WADEEFS"/>
<sequence length="302" mass="34772">MNEEEEMDIETNYSTSVHEPEASFDTDKTDTSTLDEEKVRRPSLTLPEEDREGSVSGYESAEKPMAIEEPVVALPESKHIDPKYNSERKDLTLEKTGTNSVIDKYGRLADGLEYKAKTFCLNGRGEVLYMLGTECARILGFKDSYFMFHKTPNLRKVLTTQTERDQLIYMRILAPKYRFRQLSIVPARQMFLAFGPKILMKGIIDPELHKDIWNANWSWADEEFSHLDNSMLSSTRSSSVKPETRSIDQTTPGFGESFQERYILALAKDVSDYNTSLGKMRNFRRDALRYFYQQARSSKANS</sequence>
<organism evidence="2 3">
    <name type="scientific">Schizosaccharomyces cryophilus (strain OY26 / ATCC MYA-4695 / CBS 11777 / NBRC 106824 / NRRL Y48691)</name>
    <name type="common">Fission yeast</name>
    <dbReference type="NCBI Taxonomy" id="653667"/>
    <lineage>
        <taxon>Eukaryota</taxon>
        <taxon>Fungi</taxon>
        <taxon>Dikarya</taxon>
        <taxon>Ascomycota</taxon>
        <taxon>Taphrinomycotina</taxon>
        <taxon>Schizosaccharomycetes</taxon>
        <taxon>Schizosaccharomycetales</taxon>
        <taxon>Schizosaccharomycetaceae</taxon>
        <taxon>Schizosaccharomyces</taxon>
    </lineage>
</organism>
<dbReference type="Pfam" id="PF08624">
    <property type="entry name" value="CRC_subunit"/>
    <property type="match status" value="1"/>
</dbReference>
<feature type="compositionally biased region" description="Basic and acidic residues" evidence="1">
    <location>
        <begin position="18"/>
        <end position="40"/>
    </location>
</feature>
<dbReference type="PANTHER" id="PTHR37929">
    <property type="entry name" value="GRIP AND COILED-COIL DOMAIN-CONTAINING PROTEIN PFC0235W"/>
    <property type="match status" value="1"/>
</dbReference>
<accession>S9W6S6</accession>
<dbReference type="HOGENOM" id="CLU_921839_0_0_1"/>
<name>S9W6S6_SCHCR</name>
<feature type="region of interest" description="Disordered" evidence="1">
    <location>
        <begin position="1"/>
        <end position="64"/>
    </location>
</feature>
<dbReference type="eggNOG" id="KOG1216">
    <property type="taxonomic scope" value="Eukaryota"/>
</dbReference>
<dbReference type="GO" id="GO:0016514">
    <property type="term" value="C:SWI/SNF complex"/>
    <property type="evidence" value="ECO:0007669"/>
    <property type="project" value="EnsemblFungi"/>
</dbReference>
<dbReference type="GeneID" id="25037501"/>
<evidence type="ECO:0000313" key="3">
    <source>
        <dbReference type="Proteomes" id="UP000015464"/>
    </source>
</evidence>
<dbReference type="PANTHER" id="PTHR37929:SF1">
    <property type="entry name" value="SWI_SNF GLOBAL TRANSCRIPTION ACTIVATOR COMPLEX SUBUNIT SNF59"/>
    <property type="match status" value="1"/>
</dbReference>
<evidence type="ECO:0000256" key="1">
    <source>
        <dbReference type="SAM" id="MobiDB-lite"/>
    </source>
</evidence>
<dbReference type="GO" id="GO:0120262">
    <property type="term" value="P:negative regulation of heterochromatin organization"/>
    <property type="evidence" value="ECO:0007669"/>
    <property type="project" value="EnsemblFungi"/>
</dbReference>
<dbReference type="STRING" id="653667.S9W6S6"/>
<dbReference type="InterPro" id="IPR053127">
    <property type="entry name" value="Chromatin_remod_comp_subunit"/>
</dbReference>
<dbReference type="EMBL" id="KE546988">
    <property type="protein sequence ID" value="EPY53580.1"/>
    <property type="molecule type" value="Genomic_DNA"/>
</dbReference>
<proteinExistence type="predicted"/>
<dbReference type="RefSeq" id="XP_013021295.1">
    <property type="nucleotide sequence ID" value="XM_013165841.1"/>
</dbReference>
<gene>
    <name evidence="2" type="ORF">SPOG_03184</name>
</gene>
<dbReference type="InterPro" id="IPR013933">
    <property type="entry name" value="CRC_Rsc7/Swp82"/>
</dbReference>
<evidence type="ECO:0000313" key="2">
    <source>
        <dbReference type="EMBL" id="EPY53580.1"/>
    </source>
</evidence>
<dbReference type="Proteomes" id="UP000015464">
    <property type="component" value="Unassembled WGS sequence"/>
</dbReference>
<feature type="compositionally biased region" description="Polar residues" evidence="1">
    <location>
        <begin position="234"/>
        <end position="252"/>
    </location>
</feature>
<dbReference type="OrthoDB" id="5357643at2759"/>